<evidence type="ECO:0000313" key="3">
    <source>
        <dbReference type="Proteomes" id="UP000657918"/>
    </source>
</evidence>
<gene>
    <name evidence="2" type="ORF">SADUNF_Sadunf16G0004000</name>
</gene>
<comment type="caution">
    <text evidence="2">The sequence shown here is derived from an EMBL/GenBank/DDBJ whole genome shotgun (WGS) entry which is preliminary data.</text>
</comment>
<name>A0A835JBK8_9ROSI</name>
<keyword evidence="3" id="KW-1185">Reference proteome</keyword>
<dbReference type="OrthoDB" id="1300721at2759"/>
<proteinExistence type="predicted"/>
<dbReference type="AlphaFoldDB" id="A0A835JBK8"/>
<dbReference type="EMBL" id="JADGMS010000016">
    <property type="protein sequence ID" value="KAF9664300.1"/>
    <property type="molecule type" value="Genomic_DNA"/>
</dbReference>
<sequence length="177" mass="19231">MVEVSCGFLPRHPPPFPHNSPSQTSLPITPPDSHDSPNPPPLILAPSSTENPVTSSSEPPTIETPPSPISSSIPPPSPPPILHHSDRPKQQSVLLRDFHCGQVGMSSLFTSTTKSSPSKSGTQYPLSSFISYQSLSPTHQIFINNITSTVEPRTYEQTLNDPKWCEAMQTELTALEN</sequence>
<evidence type="ECO:0000256" key="1">
    <source>
        <dbReference type="SAM" id="MobiDB-lite"/>
    </source>
</evidence>
<evidence type="ECO:0000313" key="2">
    <source>
        <dbReference type="EMBL" id="KAF9664300.1"/>
    </source>
</evidence>
<reference evidence="2 3" key="1">
    <citation type="submission" date="2020-10" db="EMBL/GenBank/DDBJ databases">
        <title>Plant Genome Project.</title>
        <authorList>
            <person name="Zhang R.-G."/>
        </authorList>
    </citation>
    <scope>NUCLEOTIDE SEQUENCE [LARGE SCALE GENOMIC DNA]</scope>
    <source>
        <strain evidence="2">FAFU-HL-1</strain>
        <tissue evidence="2">Leaf</tissue>
    </source>
</reference>
<protein>
    <submittedName>
        <fullName evidence="2">Uncharacterized protein</fullName>
    </submittedName>
</protein>
<organism evidence="2 3">
    <name type="scientific">Salix dunnii</name>
    <dbReference type="NCBI Taxonomy" id="1413687"/>
    <lineage>
        <taxon>Eukaryota</taxon>
        <taxon>Viridiplantae</taxon>
        <taxon>Streptophyta</taxon>
        <taxon>Embryophyta</taxon>
        <taxon>Tracheophyta</taxon>
        <taxon>Spermatophyta</taxon>
        <taxon>Magnoliopsida</taxon>
        <taxon>eudicotyledons</taxon>
        <taxon>Gunneridae</taxon>
        <taxon>Pentapetalae</taxon>
        <taxon>rosids</taxon>
        <taxon>fabids</taxon>
        <taxon>Malpighiales</taxon>
        <taxon>Salicaceae</taxon>
        <taxon>Saliceae</taxon>
        <taxon>Salix</taxon>
    </lineage>
</organism>
<dbReference type="Proteomes" id="UP000657918">
    <property type="component" value="Chromosome 16"/>
</dbReference>
<feature type="compositionally biased region" description="Pro residues" evidence="1">
    <location>
        <begin position="62"/>
        <end position="81"/>
    </location>
</feature>
<accession>A0A835JBK8</accession>
<feature type="region of interest" description="Disordered" evidence="1">
    <location>
        <begin position="1"/>
        <end position="89"/>
    </location>
</feature>